<dbReference type="PANTHER" id="PTHR42711:SF19">
    <property type="entry name" value="DOXORUBICIN RESISTANCE ATP-BINDING PROTEIN DRRA"/>
    <property type="match status" value="1"/>
</dbReference>
<dbReference type="SUPFAM" id="SSF52540">
    <property type="entry name" value="P-loop containing nucleoside triphosphate hydrolases"/>
    <property type="match status" value="1"/>
</dbReference>
<dbReference type="NCBIfam" id="TIGR01188">
    <property type="entry name" value="drrA"/>
    <property type="match status" value="1"/>
</dbReference>
<keyword evidence="8" id="KW-0046">Antibiotic resistance</keyword>
<dbReference type="InterPro" id="IPR003593">
    <property type="entry name" value="AAA+_ATPase"/>
</dbReference>
<dbReference type="InterPro" id="IPR005894">
    <property type="entry name" value="DrrA"/>
</dbReference>
<evidence type="ECO:0000256" key="9">
    <source>
        <dbReference type="ARBA" id="ARBA00049985"/>
    </source>
</evidence>
<keyword evidence="7" id="KW-0472">Membrane</keyword>
<comment type="caution">
    <text evidence="11">The sequence shown here is derived from an EMBL/GenBank/DDBJ whole genome shotgun (WGS) entry which is preliminary data.</text>
</comment>
<dbReference type="PANTHER" id="PTHR42711">
    <property type="entry name" value="ABC TRANSPORTER ATP-BINDING PROTEIN"/>
    <property type="match status" value="1"/>
</dbReference>
<evidence type="ECO:0000256" key="4">
    <source>
        <dbReference type="ARBA" id="ARBA00022741"/>
    </source>
</evidence>
<proteinExistence type="inferred from homology"/>
<dbReference type="Proteomes" id="UP001500689">
    <property type="component" value="Unassembled WGS sequence"/>
</dbReference>
<dbReference type="EMBL" id="BAAAZN010000009">
    <property type="protein sequence ID" value="GAA3556555.1"/>
    <property type="molecule type" value="Genomic_DNA"/>
</dbReference>
<keyword evidence="6" id="KW-1278">Translocase</keyword>
<evidence type="ECO:0000313" key="12">
    <source>
        <dbReference type="Proteomes" id="UP001500689"/>
    </source>
</evidence>
<dbReference type="InterPro" id="IPR017871">
    <property type="entry name" value="ABC_transporter-like_CS"/>
</dbReference>
<evidence type="ECO:0000259" key="10">
    <source>
        <dbReference type="PROSITE" id="PS50893"/>
    </source>
</evidence>
<evidence type="ECO:0000256" key="1">
    <source>
        <dbReference type="ARBA" id="ARBA00004413"/>
    </source>
</evidence>
<evidence type="ECO:0000256" key="5">
    <source>
        <dbReference type="ARBA" id="ARBA00022840"/>
    </source>
</evidence>
<dbReference type="InterPro" id="IPR003439">
    <property type="entry name" value="ABC_transporter-like_ATP-bd"/>
</dbReference>
<keyword evidence="12" id="KW-1185">Reference proteome</keyword>
<reference evidence="12" key="1">
    <citation type="journal article" date="2019" name="Int. J. Syst. Evol. Microbiol.">
        <title>The Global Catalogue of Microorganisms (GCM) 10K type strain sequencing project: providing services to taxonomists for standard genome sequencing and annotation.</title>
        <authorList>
            <consortium name="The Broad Institute Genomics Platform"/>
            <consortium name="The Broad Institute Genome Sequencing Center for Infectious Disease"/>
            <person name="Wu L."/>
            <person name="Ma J."/>
        </authorList>
    </citation>
    <scope>NUCLEOTIDE SEQUENCE [LARGE SCALE GENOMIC DNA]</scope>
    <source>
        <strain evidence="12">JCM 16898</strain>
    </source>
</reference>
<keyword evidence="5 11" id="KW-0067">ATP-binding</keyword>
<evidence type="ECO:0000256" key="2">
    <source>
        <dbReference type="ARBA" id="ARBA00022448"/>
    </source>
</evidence>
<evidence type="ECO:0000313" key="11">
    <source>
        <dbReference type="EMBL" id="GAA3556555.1"/>
    </source>
</evidence>
<evidence type="ECO:0000256" key="7">
    <source>
        <dbReference type="ARBA" id="ARBA00023136"/>
    </source>
</evidence>
<dbReference type="InterPro" id="IPR050763">
    <property type="entry name" value="ABC_transporter_ATP-binding"/>
</dbReference>
<feature type="domain" description="ABC transporter" evidence="10">
    <location>
        <begin position="5"/>
        <end position="235"/>
    </location>
</feature>
<evidence type="ECO:0000256" key="3">
    <source>
        <dbReference type="ARBA" id="ARBA00022475"/>
    </source>
</evidence>
<gene>
    <name evidence="11" type="ORF">GCM10022222_45290</name>
</gene>
<dbReference type="PROSITE" id="PS50893">
    <property type="entry name" value="ABC_TRANSPORTER_2"/>
    <property type="match status" value="1"/>
</dbReference>
<keyword evidence="2" id="KW-0813">Transport</keyword>
<dbReference type="Pfam" id="PF00005">
    <property type="entry name" value="ABC_tran"/>
    <property type="match status" value="1"/>
</dbReference>
<protein>
    <submittedName>
        <fullName evidence="11">Daunorubicin resistance protein DrrA family ABC transporter ATP-binding protein</fullName>
    </submittedName>
</protein>
<comment type="subcellular location">
    <subcellularLocation>
        <location evidence="1">Cell membrane</location>
        <topology evidence="1">Peripheral membrane protein</topology>
        <orientation evidence="1">Cytoplasmic side</orientation>
    </subcellularLocation>
</comment>
<dbReference type="RefSeq" id="WP_344862913.1">
    <property type="nucleotide sequence ID" value="NZ_BAAAZN010000009.1"/>
</dbReference>
<keyword evidence="4" id="KW-0547">Nucleotide-binding</keyword>
<comment type="similarity">
    <text evidence="9">Belongs to the ABC transporter superfamily. Drug exporter-1 (DrugE1) (TC 3.A.1.105) family.</text>
</comment>
<dbReference type="SMART" id="SM00382">
    <property type="entry name" value="AAA"/>
    <property type="match status" value="1"/>
</dbReference>
<dbReference type="PROSITE" id="PS00211">
    <property type="entry name" value="ABC_TRANSPORTER_1"/>
    <property type="match status" value="1"/>
</dbReference>
<evidence type="ECO:0000256" key="6">
    <source>
        <dbReference type="ARBA" id="ARBA00022967"/>
    </source>
</evidence>
<name>A0ABP6WVD3_9PSEU</name>
<evidence type="ECO:0000256" key="8">
    <source>
        <dbReference type="ARBA" id="ARBA00023251"/>
    </source>
</evidence>
<accession>A0ABP6WVD3</accession>
<organism evidence="11 12">
    <name type="scientific">Amycolatopsis ultiminotia</name>
    <dbReference type="NCBI Taxonomy" id="543629"/>
    <lineage>
        <taxon>Bacteria</taxon>
        <taxon>Bacillati</taxon>
        <taxon>Actinomycetota</taxon>
        <taxon>Actinomycetes</taxon>
        <taxon>Pseudonocardiales</taxon>
        <taxon>Pseudonocardiaceae</taxon>
        <taxon>Amycolatopsis</taxon>
    </lineage>
</organism>
<dbReference type="Gene3D" id="3.40.50.300">
    <property type="entry name" value="P-loop containing nucleotide triphosphate hydrolases"/>
    <property type="match status" value="1"/>
</dbReference>
<dbReference type="InterPro" id="IPR027417">
    <property type="entry name" value="P-loop_NTPase"/>
</dbReference>
<sequence>MSHAIRAEGLVKRFGETKALDGVDLEVPFGHVVGVLGPNGAGKTTAVRILATLLKPDAGHATVGGYDVVRDPVRVRGMIGLTGQYASVDEDLNGTENLILLGRLLGLSRPDARARAKELLARFELSDAAKRPIRTYSGGMRRRLDLAASLVGRPAVLYLDEPTTGLDPHARNEVWSVVRGLVADGATVLLTTQYLEEADQLADRITVFDHGHVVADGRADELKRRVGGQTVQVRPSSTADLDAVARILGELTGVVPNRDSASGLLTAPVSDPVLLSTLVRKLDEAGITSDELALRLPSLDEVFLSLTGHPAEESIPDRPLEGSLQ</sequence>
<dbReference type="GO" id="GO:0005524">
    <property type="term" value="F:ATP binding"/>
    <property type="evidence" value="ECO:0007669"/>
    <property type="project" value="UniProtKB-KW"/>
</dbReference>
<keyword evidence="3" id="KW-1003">Cell membrane</keyword>